<dbReference type="AlphaFoldDB" id="A0A0D2JPY9"/>
<proteinExistence type="predicted"/>
<evidence type="ECO:0000313" key="2">
    <source>
        <dbReference type="Proteomes" id="UP000032233"/>
    </source>
</evidence>
<dbReference type="STRING" id="1429043.X474_23805"/>
<sequence length="202" mass="22948">MAVLIEGISVVIKVESIFSKYPGGWGQFKQEVPNKTLCSDNELARVGFMAPDDVRHYCNFLSTKGLIYLADGQAQDIVVADQIRGFTCKCTWAEFGHVNLNDNSNQKITACRILNSDNYQVFIPVGWSYEHSLSKEHTFIENRNIKNRTIPLENENNLDTFLDKKAGDELYLGRTSRHQSPNKKSFFVRLKQIIGTIGLKKN</sequence>
<accession>A0A0D2JPY9</accession>
<dbReference type="OrthoDB" id="5615103at2"/>
<name>A0A0D2JPY9_9BACT</name>
<organism evidence="1 2">
    <name type="scientific">Dethiosulfatarculus sandiegensis</name>
    <dbReference type="NCBI Taxonomy" id="1429043"/>
    <lineage>
        <taxon>Bacteria</taxon>
        <taxon>Pseudomonadati</taxon>
        <taxon>Thermodesulfobacteriota</taxon>
        <taxon>Desulfarculia</taxon>
        <taxon>Desulfarculales</taxon>
        <taxon>Desulfarculaceae</taxon>
        <taxon>Dethiosulfatarculus</taxon>
    </lineage>
</organism>
<evidence type="ECO:0000313" key="1">
    <source>
        <dbReference type="EMBL" id="KIX11525.1"/>
    </source>
</evidence>
<protein>
    <submittedName>
        <fullName evidence="1">Uncharacterized protein</fullName>
    </submittedName>
</protein>
<dbReference type="InParanoid" id="A0A0D2JPY9"/>
<dbReference type="Proteomes" id="UP000032233">
    <property type="component" value="Unassembled WGS sequence"/>
</dbReference>
<reference evidence="1 2" key="1">
    <citation type="submission" date="2013-11" db="EMBL/GenBank/DDBJ databases">
        <title>Metagenomic analysis of a methanogenic consortium involved in long chain n-alkane degradation.</title>
        <authorList>
            <person name="Davidova I.A."/>
            <person name="Callaghan A.V."/>
            <person name="Wawrik B."/>
            <person name="Pruitt S."/>
            <person name="Marks C."/>
            <person name="Duncan K.E."/>
            <person name="Suflita J.M."/>
        </authorList>
    </citation>
    <scope>NUCLEOTIDE SEQUENCE [LARGE SCALE GENOMIC DNA]</scope>
    <source>
        <strain evidence="1 2">SPR</strain>
    </source>
</reference>
<dbReference type="RefSeq" id="WP_044351896.1">
    <property type="nucleotide sequence ID" value="NZ_AZAC01000056.1"/>
</dbReference>
<dbReference type="EMBL" id="AZAC01000056">
    <property type="protein sequence ID" value="KIX11525.1"/>
    <property type="molecule type" value="Genomic_DNA"/>
</dbReference>
<gene>
    <name evidence="1" type="ORF">X474_23805</name>
</gene>
<comment type="caution">
    <text evidence="1">The sequence shown here is derived from an EMBL/GenBank/DDBJ whole genome shotgun (WGS) entry which is preliminary data.</text>
</comment>
<keyword evidence="2" id="KW-1185">Reference proteome</keyword>